<feature type="region of interest" description="Disordered" evidence="1">
    <location>
        <begin position="31"/>
        <end position="63"/>
    </location>
</feature>
<keyword evidence="3" id="KW-1185">Reference proteome</keyword>
<evidence type="ECO:0000313" key="2">
    <source>
        <dbReference type="EMBL" id="MDC7684398.1"/>
    </source>
</evidence>
<evidence type="ECO:0000313" key="3">
    <source>
        <dbReference type="Proteomes" id="UP001214854"/>
    </source>
</evidence>
<organism evidence="2 3">
    <name type="scientific">Asticcacaulis aquaticus</name>
    <dbReference type="NCBI Taxonomy" id="2984212"/>
    <lineage>
        <taxon>Bacteria</taxon>
        <taxon>Pseudomonadati</taxon>
        <taxon>Pseudomonadota</taxon>
        <taxon>Alphaproteobacteria</taxon>
        <taxon>Caulobacterales</taxon>
        <taxon>Caulobacteraceae</taxon>
        <taxon>Asticcacaulis</taxon>
    </lineage>
</organism>
<accession>A0ABT5HWU2</accession>
<dbReference type="EMBL" id="JAQQKX010000012">
    <property type="protein sequence ID" value="MDC7684398.1"/>
    <property type="molecule type" value="Genomic_DNA"/>
</dbReference>
<protein>
    <submittedName>
        <fullName evidence="2">Replication initiator protein A</fullName>
    </submittedName>
</protein>
<dbReference type="Pfam" id="PF10134">
    <property type="entry name" value="RPA"/>
    <property type="match status" value="1"/>
</dbReference>
<dbReference type="Proteomes" id="UP001214854">
    <property type="component" value="Unassembled WGS sequence"/>
</dbReference>
<reference evidence="2 3" key="1">
    <citation type="submission" date="2023-01" db="EMBL/GenBank/DDBJ databases">
        <title>Novel species of the genus Asticcacaulis isolated from rivers.</title>
        <authorList>
            <person name="Lu H."/>
        </authorList>
    </citation>
    <scope>NUCLEOTIDE SEQUENCE [LARGE SCALE GENOMIC DNA]</scope>
    <source>
        <strain evidence="2 3">BYS171W</strain>
    </source>
</reference>
<feature type="compositionally biased region" description="Acidic residues" evidence="1">
    <location>
        <begin position="31"/>
        <end position="48"/>
    </location>
</feature>
<gene>
    <name evidence="2" type="ORF">PQU92_14015</name>
</gene>
<dbReference type="RefSeq" id="WP_272748873.1">
    <property type="nucleotide sequence ID" value="NZ_JAQQKX010000012.1"/>
</dbReference>
<name>A0ABT5HWU2_9CAUL</name>
<dbReference type="InterPro" id="IPR018777">
    <property type="entry name" value="Replication_initiator_prot_A"/>
</dbReference>
<comment type="caution">
    <text evidence="2">The sequence shown here is derived from an EMBL/GenBank/DDBJ whole genome shotgun (WGS) entry which is preliminary data.</text>
</comment>
<proteinExistence type="predicted"/>
<evidence type="ECO:0000256" key="1">
    <source>
        <dbReference type="SAM" id="MobiDB-lite"/>
    </source>
</evidence>
<sequence>MMAPAKLRKKDINMVSGKFLRIEKQASLFAEEDLPSLEEETADPSETEEPAKAGRGRGGKAERSALLPERHAPDLFFLVEPVGDLTFKGDMASLEHPLFSLSMKPDLKIRKYEHRDVVVTVTPSVKGLANIYDFDILIYLMSHLRRAMNDGLPTEKLIRFTALDFLQNTNRPTGGSGYNSLRDGLERLAGTRIGTNIKTGGEKVYHNFTLIDHFTIVREEKSDRMLEVEVRISDWLYRAVDAKEVLTVHRDYFRLRGALERKLYQLARKHCGTQTQWPISFEVCHKKSGAQSSMKEFRRMVRDIVEENERSDHFPDYKIHIEESNIVFTKRLRTRLPRTPAAERKLRVSLETYEKAKAVAPGYDVYALEAEWRDMSLQVGEPVKNPDAAFLGYCKFRAGQSPKR</sequence>